<dbReference type="InterPro" id="IPR001138">
    <property type="entry name" value="Zn2Cys6_DnaBD"/>
</dbReference>
<dbReference type="VEuPathDB" id="FungiDB:FOZG_13895"/>
<evidence type="ECO:0000256" key="3">
    <source>
        <dbReference type="ARBA" id="ARBA00023015"/>
    </source>
</evidence>
<evidence type="ECO:0000259" key="7">
    <source>
        <dbReference type="Pfam" id="PF00172"/>
    </source>
</evidence>
<dbReference type="VEuPathDB" id="FungiDB:FOC1_g10002655"/>
<feature type="domain" description="Zn(2)-C6 fungal-type" evidence="7">
    <location>
        <begin position="39"/>
        <end position="66"/>
    </location>
</feature>
<dbReference type="GO" id="GO:0003677">
    <property type="term" value="F:DNA binding"/>
    <property type="evidence" value="ECO:0007669"/>
    <property type="project" value="UniProtKB-KW"/>
</dbReference>
<dbReference type="Pfam" id="PF00172">
    <property type="entry name" value="Zn_clus"/>
    <property type="match status" value="1"/>
</dbReference>
<keyword evidence="2" id="KW-0862">Zinc</keyword>
<dbReference type="VEuPathDB" id="FungiDB:FOC4_g10009641"/>
<organism evidence="8 9">
    <name type="scientific">Fusarium oxysporum</name>
    <name type="common">Fusarium vascular wilt</name>
    <dbReference type="NCBI Taxonomy" id="5507"/>
    <lineage>
        <taxon>Eukaryota</taxon>
        <taxon>Fungi</taxon>
        <taxon>Dikarya</taxon>
        <taxon>Ascomycota</taxon>
        <taxon>Pezizomycotina</taxon>
        <taxon>Sordariomycetes</taxon>
        <taxon>Hypocreomycetidae</taxon>
        <taxon>Hypocreales</taxon>
        <taxon>Nectriaceae</taxon>
        <taxon>Fusarium</taxon>
        <taxon>Fusarium oxysporum species complex</taxon>
    </lineage>
</organism>
<dbReference type="AlphaFoldDB" id="A0A420NIK5"/>
<evidence type="ECO:0000256" key="5">
    <source>
        <dbReference type="ARBA" id="ARBA00023163"/>
    </source>
</evidence>
<keyword evidence="1" id="KW-0479">Metal-binding</keyword>
<comment type="caution">
    <text evidence="8">The sequence shown here is derived from an EMBL/GenBank/DDBJ whole genome shotgun (WGS) entry which is preliminary data.</text>
</comment>
<keyword evidence="5" id="KW-0804">Transcription</keyword>
<name>A0A420NIK5_FUSOX</name>
<reference evidence="8 9" key="1">
    <citation type="journal article" date="2018" name="Sci. Rep.">
        <title>Characterisation of pathogen-specific regions and novel effector candidates in Fusarium oxysporum f. sp. cepae.</title>
        <authorList>
            <person name="Armitage A.D."/>
            <person name="Taylor A."/>
            <person name="Sobczyk M.K."/>
            <person name="Baxter L."/>
            <person name="Greenfield B.P."/>
            <person name="Bates H.J."/>
            <person name="Wilson F."/>
            <person name="Jackson A.C."/>
            <person name="Ott S."/>
            <person name="Harrison R.J."/>
            <person name="Clarkson J.P."/>
        </authorList>
    </citation>
    <scope>NUCLEOTIDE SEQUENCE [LARGE SCALE GENOMIC DNA]</scope>
    <source>
        <strain evidence="8 9">Fo_A28</strain>
    </source>
</reference>
<evidence type="ECO:0000256" key="1">
    <source>
        <dbReference type="ARBA" id="ARBA00022723"/>
    </source>
</evidence>
<dbReference type="VEuPathDB" id="FungiDB:FOMG_17044"/>
<keyword evidence="3" id="KW-0805">Transcription regulation</keyword>
<evidence type="ECO:0000313" key="8">
    <source>
        <dbReference type="EMBL" id="RKK80141.1"/>
    </source>
</evidence>
<dbReference type="VEuPathDB" id="FungiDB:FOXG_09669"/>
<dbReference type="VEuPathDB" id="FungiDB:FOIG_13483"/>
<evidence type="ECO:0000313" key="9">
    <source>
        <dbReference type="Proteomes" id="UP000285860"/>
    </source>
</evidence>
<dbReference type="GO" id="GO:0008270">
    <property type="term" value="F:zinc ion binding"/>
    <property type="evidence" value="ECO:0007669"/>
    <property type="project" value="InterPro"/>
</dbReference>
<evidence type="ECO:0000256" key="4">
    <source>
        <dbReference type="ARBA" id="ARBA00023125"/>
    </source>
</evidence>
<proteinExistence type="predicted"/>
<evidence type="ECO:0000256" key="2">
    <source>
        <dbReference type="ARBA" id="ARBA00022833"/>
    </source>
</evidence>
<accession>A0A420NIK5</accession>
<gene>
    <name evidence="8" type="ORF">BFJ68_g17744</name>
</gene>
<protein>
    <recommendedName>
        <fullName evidence="7">Zn(2)-C6 fungal-type domain-containing protein</fullName>
    </recommendedName>
</protein>
<dbReference type="PANTHER" id="PTHR36206:SF13">
    <property type="entry name" value="TRANSCRIPTIONAL REGULATORY PROTEIN MOC3"/>
    <property type="match status" value="1"/>
</dbReference>
<dbReference type="Pfam" id="PF11951">
    <property type="entry name" value="Fungal_trans_2"/>
    <property type="match status" value="1"/>
</dbReference>
<keyword evidence="6" id="KW-0539">Nucleus</keyword>
<dbReference type="InterPro" id="IPR052360">
    <property type="entry name" value="Transcr_Regulatory_Proteins"/>
</dbReference>
<dbReference type="CDD" id="cd00067">
    <property type="entry name" value="GAL4"/>
    <property type="match status" value="1"/>
</dbReference>
<sequence length="536" mass="60424">MAPLEPQQPPRKKWTRAKVPRVRTGCKTWYAIIFEVLTRHLKCDEQKPVCQRCLKDKQRCDGYEDPNALIAKAKEPLKLVSKPKRPTSRALSALRPALSVENLGSPADAALFNHARECTIMDFDVLSGSLFWRNFVLPLAHTVEPVKHALCALGGAHRRFVAGYQGEASLSLIAAEFEFASIQKYNQAILHMKPLMEDNSEVNFQITLICCVIFICIESMHGRYTESIRHLKAGCQLLNSVHAERKFGYGPSSLLQPTDVKEAEYSLIDLVAEMLHRLRQNVAIYMGSGRLHDLILPLRAGHMGDPETPFSNLVEAAFYLDRMGEFEFVSDHQLIRLLGMSCMGVTGWEFDHQARKAALDAARRAIAVWGARYELTKREGRYSKPSSGEKSAFASLDMHQAVWWALVKLETIEQVIPKEDGEKILQRAEVLIKIENRRRTPVFAFNGYLLPLLSLVCTHCEDVDTQSRAVSLLRTVRRREGIWDSQEVAGIYETMIIARKQNMVTWENLPLGIPQLAAELSSLRLSESGGSTPSNQ</sequence>
<keyword evidence="4" id="KW-0238">DNA-binding</keyword>
<dbReference type="SUPFAM" id="SSF57701">
    <property type="entry name" value="Zn2/Cys6 DNA-binding domain"/>
    <property type="match status" value="1"/>
</dbReference>
<dbReference type="VEuPathDB" id="FungiDB:HZS61_015842"/>
<dbReference type="GO" id="GO:0000981">
    <property type="term" value="F:DNA-binding transcription factor activity, RNA polymerase II-specific"/>
    <property type="evidence" value="ECO:0007669"/>
    <property type="project" value="InterPro"/>
</dbReference>
<dbReference type="EMBL" id="MRCY01000713">
    <property type="protein sequence ID" value="RKK80141.1"/>
    <property type="molecule type" value="Genomic_DNA"/>
</dbReference>
<dbReference type="InterPro" id="IPR021858">
    <property type="entry name" value="Fun_TF"/>
</dbReference>
<evidence type="ECO:0000256" key="6">
    <source>
        <dbReference type="ARBA" id="ARBA00023242"/>
    </source>
</evidence>
<dbReference type="PANTHER" id="PTHR36206">
    <property type="entry name" value="ASPERCRYPTIN BIOSYNTHESIS CLUSTER-SPECIFIC TRANSCRIPTION REGULATOR ATNN-RELATED"/>
    <property type="match status" value="1"/>
</dbReference>
<dbReference type="InterPro" id="IPR036864">
    <property type="entry name" value="Zn2-C6_fun-type_DNA-bd_sf"/>
</dbReference>
<dbReference type="Proteomes" id="UP000285860">
    <property type="component" value="Unassembled WGS sequence"/>
</dbReference>